<reference evidence="1 2" key="1">
    <citation type="journal article" date="2009" name="Nature">
        <title>The Sorghum bicolor genome and the diversification of grasses.</title>
        <authorList>
            <person name="Paterson A.H."/>
            <person name="Bowers J.E."/>
            <person name="Bruggmann R."/>
            <person name="Dubchak I."/>
            <person name="Grimwood J."/>
            <person name="Gundlach H."/>
            <person name="Haberer G."/>
            <person name="Hellsten U."/>
            <person name="Mitros T."/>
            <person name="Poliakov A."/>
            <person name="Schmutz J."/>
            <person name="Spannagl M."/>
            <person name="Tang H."/>
            <person name="Wang X."/>
            <person name="Wicker T."/>
            <person name="Bharti A.K."/>
            <person name="Chapman J."/>
            <person name="Feltus F.A."/>
            <person name="Gowik U."/>
            <person name="Grigoriev I.V."/>
            <person name="Lyons E."/>
            <person name="Maher C.A."/>
            <person name="Martis M."/>
            <person name="Narechania A."/>
            <person name="Otillar R.P."/>
            <person name="Penning B.W."/>
            <person name="Salamov A.A."/>
            <person name="Wang Y."/>
            <person name="Zhang L."/>
            <person name="Carpita N.C."/>
            <person name="Freeling M."/>
            <person name="Gingle A.R."/>
            <person name="Hash C.T."/>
            <person name="Keller B."/>
            <person name="Klein P."/>
            <person name="Kresovich S."/>
            <person name="McCann M.C."/>
            <person name="Ming R."/>
            <person name="Peterson D.G."/>
            <person name="Mehboob-ur-Rahman"/>
            <person name="Ware D."/>
            <person name="Westhoff P."/>
            <person name="Mayer K.F."/>
            <person name="Messing J."/>
            <person name="Rokhsar D.S."/>
        </authorList>
    </citation>
    <scope>NUCLEOTIDE SEQUENCE [LARGE SCALE GENOMIC DNA]</scope>
    <source>
        <strain evidence="2">cv. BTx623</strain>
    </source>
</reference>
<dbReference type="EMBL" id="CM000762">
    <property type="protein sequence ID" value="OQU88058.1"/>
    <property type="molecule type" value="Genomic_DNA"/>
</dbReference>
<name>A0A1W0W103_SORBI</name>
<sequence length="138" mass="15323">MARPIVAHKGLADAESFRVRRRRPRRELRRTVGILAERSSSPRAALRCCPRQELCCAVIAECRSVAVLAERPSLSTAPPSLLPSPACIISVFPTFCASSARVELDLGKLQTWLLFQELFPLSNFYGSLVQELARLCNL</sequence>
<proteinExistence type="predicted"/>
<dbReference type="Proteomes" id="UP000000768">
    <property type="component" value="Chromosome 3"/>
</dbReference>
<dbReference type="AlphaFoldDB" id="A0A1W0W103"/>
<gene>
    <name evidence="1" type="ORF">SORBI_3003G392350</name>
</gene>
<accession>A0A1W0W103</accession>
<reference evidence="2" key="2">
    <citation type="journal article" date="2018" name="Plant J.">
        <title>The Sorghum bicolor reference genome: improved assembly, gene annotations, a transcriptome atlas, and signatures of genome organization.</title>
        <authorList>
            <person name="McCormick R.F."/>
            <person name="Truong S.K."/>
            <person name="Sreedasyam A."/>
            <person name="Jenkins J."/>
            <person name="Shu S."/>
            <person name="Sims D."/>
            <person name="Kennedy M."/>
            <person name="Amirebrahimi M."/>
            <person name="Weers B.D."/>
            <person name="McKinley B."/>
            <person name="Mattison A."/>
            <person name="Morishige D.T."/>
            <person name="Grimwood J."/>
            <person name="Schmutz J."/>
            <person name="Mullet J.E."/>
        </authorList>
    </citation>
    <scope>NUCLEOTIDE SEQUENCE [LARGE SCALE GENOMIC DNA]</scope>
    <source>
        <strain evidence="2">cv. BTx623</strain>
    </source>
</reference>
<dbReference type="Gramene" id="OQU88058">
    <property type="protein sequence ID" value="OQU88058"/>
    <property type="gene ID" value="SORBI_3003G392350"/>
</dbReference>
<organism evidence="1 2">
    <name type="scientific">Sorghum bicolor</name>
    <name type="common">Sorghum</name>
    <name type="synonym">Sorghum vulgare</name>
    <dbReference type="NCBI Taxonomy" id="4558"/>
    <lineage>
        <taxon>Eukaryota</taxon>
        <taxon>Viridiplantae</taxon>
        <taxon>Streptophyta</taxon>
        <taxon>Embryophyta</taxon>
        <taxon>Tracheophyta</taxon>
        <taxon>Spermatophyta</taxon>
        <taxon>Magnoliopsida</taxon>
        <taxon>Liliopsida</taxon>
        <taxon>Poales</taxon>
        <taxon>Poaceae</taxon>
        <taxon>PACMAD clade</taxon>
        <taxon>Panicoideae</taxon>
        <taxon>Andropogonodae</taxon>
        <taxon>Andropogoneae</taxon>
        <taxon>Sorghinae</taxon>
        <taxon>Sorghum</taxon>
    </lineage>
</organism>
<keyword evidence="2" id="KW-1185">Reference proteome</keyword>
<evidence type="ECO:0000313" key="1">
    <source>
        <dbReference type="EMBL" id="OQU88058.1"/>
    </source>
</evidence>
<dbReference type="InParanoid" id="A0A1W0W103"/>
<evidence type="ECO:0000313" key="2">
    <source>
        <dbReference type="Proteomes" id="UP000000768"/>
    </source>
</evidence>
<protein>
    <submittedName>
        <fullName evidence="1">Uncharacterized protein</fullName>
    </submittedName>
</protein>